<dbReference type="AlphaFoldDB" id="A0A4Z2EDZ7"/>
<feature type="region of interest" description="Disordered" evidence="1">
    <location>
        <begin position="21"/>
        <end position="104"/>
    </location>
</feature>
<evidence type="ECO:0000313" key="3">
    <source>
        <dbReference type="Proteomes" id="UP000314294"/>
    </source>
</evidence>
<accession>A0A4Z2EDZ7</accession>
<comment type="caution">
    <text evidence="2">The sequence shown here is derived from an EMBL/GenBank/DDBJ whole genome shotgun (WGS) entry which is preliminary data.</text>
</comment>
<dbReference type="EMBL" id="SRLO01010085">
    <property type="protein sequence ID" value="TNN26502.1"/>
    <property type="molecule type" value="Genomic_DNA"/>
</dbReference>
<evidence type="ECO:0000256" key="1">
    <source>
        <dbReference type="SAM" id="MobiDB-lite"/>
    </source>
</evidence>
<organism evidence="2 3">
    <name type="scientific">Liparis tanakae</name>
    <name type="common">Tanaka's snailfish</name>
    <dbReference type="NCBI Taxonomy" id="230148"/>
    <lineage>
        <taxon>Eukaryota</taxon>
        <taxon>Metazoa</taxon>
        <taxon>Chordata</taxon>
        <taxon>Craniata</taxon>
        <taxon>Vertebrata</taxon>
        <taxon>Euteleostomi</taxon>
        <taxon>Actinopterygii</taxon>
        <taxon>Neopterygii</taxon>
        <taxon>Teleostei</taxon>
        <taxon>Neoteleostei</taxon>
        <taxon>Acanthomorphata</taxon>
        <taxon>Eupercaria</taxon>
        <taxon>Perciformes</taxon>
        <taxon>Cottioidei</taxon>
        <taxon>Cottales</taxon>
        <taxon>Liparidae</taxon>
        <taxon>Liparis</taxon>
    </lineage>
</organism>
<proteinExistence type="predicted"/>
<evidence type="ECO:0000313" key="2">
    <source>
        <dbReference type="EMBL" id="TNN26502.1"/>
    </source>
</evidence>
<sequence>MISTRGSSTSEHVAVELLWKTANSTSWRSKENSKRNAGVPSRTDELRTAEEKALRSDTKDVFPTGYMTTDRSPEGQAITRSPGDTDSSQRGSGSPEVSHVSPIPHTRITKPLFIHKSPPCSHLEHIFTLPLGGVDLIRARPRCAQLQTDVGILASRGSSLTMRSGKDNTFHAHLTSSGQDVGSESNIVSPA</sequence>
<name>A0A4Z2EDZ7_9TELE</name>
<gene>
    <name evidence="2" type="ORF">EYF80_063361</name>
</gene>
<dbReference type="Proteomes" id="UP000314294">
    <property type="component" value="Unassembled WGS sequence"/>
</dbReference>
<feature type="compositionally biased region" description="Polar residues" evidence="1">
    <location>
        <begin position="78"/>
        <end position="92"/>
    </location>
</feature>
<keyword evidence="3" id="KW-1185">Reference proteome</keyword>
<protein>
    <submittedName>
        <fullName evidence="2">Uncharacterized protein</fullName>
    </submittedName>
</protein>
<feature type="compositionally biased region" description="Basic and acidic residues" evidence="1">
    <location>
        <begin position="42"/>
        <end position="60"/>
    </location>
</feature>
<reference evidence="2 3" key="1">
    <citation type="submission" date="2019-03" db="EMBL/GenBank/DDBJ databases">
        <title>First draft genome of Liparis tanakae, snailfish: a comprehensive survey of snailfish specific genes.</title>
        <authorList>
            <person name="Kim W."/>
            <person name="Song I."/>
            <person name="Jeong J.-H."/>
            <person name="Kim D."/>
            <person name="Kim S."/>
            <person name="Ryu S."/>
            <person name="Song J.Y."/>
            <person name="Lee S.K."/>
        </authorList>
    </citation>
    <scope>NUCLEOTIDE SEQUENCE [LARGE SCALE GENOMIC DNA]</scope>
    <source>
        <tissue evidence="2">Muscle</tissue>
    </source>
</reference>